<accession>A0A1W0A2I5</accession>
<comment type="caution">
    <text evidence="1">The sequence shown here is derived from an EMBL/GenBank/DDBJ whole genome shotgun (WGS) entry which is preliminary data.</text>
</comment>
<proteinExistence type="predicted"/>
<name>A0A1W0A2I5_9STRA</name>
<protein>
    <submittedName>
        <fullName evidence="1">Crinkler (CRN) family protein</fullName>
    </submittedName>
</protein>
<evidence type="ECO:0000313" key="1">
    <source>
        <dbReference type="EMBL" id="OQS04391.1"/>
    </source>
</evidence>
<dbReference type="Proteomes" id="UP000243217">
    <property type="component" value="Unassembled WGS sequence"/>
</dbReference>
<dbReference type="OrthoDB" id="129274at2759"/>
<dbReference type="AlphaFoldDB" id="A0A1W0A2I5"/>
<reference evidence="1 2" key="1">
    <citation type="journal article" date="2014" name="Genome Biol. Evol.">
        <title>The secreted proteins of Achlya hypogyna and Thraustotheca clavata identify the ancestral oomycete secretome and reveal gene acquisitions by horizontal gene transfer.</title>
        <authorList>
            <person name="Misner I."/>
            <person name="Blouin N."/>
            <person name="Leonard G."/>
            <person name="Richards T.A."/>
            <person name="Lane C.E."/>
        </authorList>
    </citation>
    <scope>NUCLEOTIDE SEQUENCE [LARGE SCALE GENOMIC DNA]</scope>
    <source>
        <strain evidence="1 2">ATCC 34112</strain>
    </source>
</reference>
<feature type="non-terminal residue" evidence="1">
    <location>
        <position position="1"/>
    </location>
</feature>
<keyword evidence="2" id="KW-1185">Reference proteome</keyword>
<sequence>WTDGHCGTPIDITPIQKFFPYVGDCFYIRKEVLCVLQNFKNIYQKQLRSDEAVQTKFVLLGTPGTGKSCLLALICMGQEVLMHHNLGDAKGLTHLLTAVDPVMVNCWPCLDGVVYNCEHNLLPDFKLLTASGQYDLINSDSKLQKCLLPYWQQTDLEYFGLNYLSMEQSEINAQLYESGGSLRLVVSLRCT</sequence>
<dbReference type="EMBL" id="JNBS01000621">
    <property type="protein sequence ID" value="OQS04391.1"/>
    <property type="molecule type" value="Genomic_DNA"/>
</dbReference>
<gene>
    <name evidence="1" type="ORF">THRCLA_20897</name>
</gene>
<evidence type="ECO:0000313" key="2">
    <source>
        <dbReference type="Proteomes" id="UP000243217"/>
    </source>
</evidence>
<organism evidence="1 2">
    <name type="scientific">Thraustotheca clavata</name>
    <dbReference type="NCBI Taxonomy" id="74557"/>
    <lineage>
        <taxon>Eukaryota</taxon>
        <taxon>Sar</taxon>
        <taxon>Stramenopiles</taxon>
        <taxon>Oomycota</taxon>
        <taxon>Saprolegniomycetes</taxon>
        <taxon>Saprolegniales</taxon>
        <taxon>Achlyaceae</taxon>
        <taxon>Thraustotheca</taxon>
    </lineage>
</organism>